<accession>A0A1H0Z6L4</accession>
<keyword evidence="3" id="KW-0285">Flavoprotein</keyword>
<evidence type="ECO:0000259" key="6">
    <source>
        <dbReference type="PROSITE" id="PS51387"/>
    </source>
</evidence>
<organism evidence="7 8">
    <name type="scientific">Virgibacillus salinus</name>
    <dbReference type="NCBI Taxonomy" id="553311"/>
    <lineage>
        <taxon>Bacteria</taxon>
        <taxon>Bacillati</taxon>
        <taxon>Bacillota</taxon>
        <taxon>Bacilli</taxon>
        <taxon>Bacillales</taxon>
        <taxon>Bacillaceae</taxon>
        <taxon>Virgibacillus</taxon>
    </lineage>
</organism>
<dbReference type="PROSITE" id="PS51387">
    <property type="entry name" value="FAD_PCMH"/>
    <property type="match status" value="1"/>
</dbReference>
<dbReference type="Gene3D" id="3.30.465.10">
    <property type="match status" value="1"/>
</dbReference>
<evidence type="ECO:0000256" key="2">
    <source>
        <dbReference type="ARBA" id="ARBA00005466"/>
    </source>
</evidence>
<comment type="similarity">
    <text evidence="2">Belongs to the oxygen-dependent FAD-linked oxidoreductase family.</text>
</comment>
<dbReference type="Proteomes" id="UP000199444">
    <property type="component" value="Unassembled WGS sequence"/>
</dbReference>
<protein>
    <submittedName>
        <fullName evidence="7">FAD/FMN-containing dehydrogenase</fullName>
    </submittedName>
</protein>
<evidence type="ECO:0000256" key="5">
    <source>
        <dbReference type="ARBA" id="ARBA00023002"/>
    </source>
</evidence>
<dbReference type="STRING" id="553311.SAMN05216231_1042"/>
<dbReference type="PANTHER" id="PTHR42973">
    <property type="entry name" value="BINDING OXIDOREDUCTASE, PUTATIVE (AFU_ORTHOLOGUE AFUA_1G17690)-RELATED"/>
    <property type="match status" value="1"/>
</dbReference>
<dbReference type="InterPro" id="IPR016166">
    <property type="entry name" value="FAD-bd_PCMH"/>
</dbReference>
<sequence>MKEEAQTDKSGFIILPNHERYDEKRKVWNNLIDRYPAAIFECLSEADVISAVSFAKKEKMDISVRSGGHHLAGTAVCEEGVMLDLSKMNSVTIDKERQVATVEAGAMLGDIDSETQKFGLATPTGTVSETGIGGLALGGGFGYLRGKYGLTCDNILSAKMVTADGKLIKVSNDEHTDLFWAIRGGGGNFGVVTSFELQLYPVGPNVMAIDIMYDYKDAKEIFQKLDDYMNNAPDEISVNSIIMQLPPAPFLPESMHGKRVIAVSGMYTGELTHETEKAFIEPLQELAIPLMDNTGKTAYTDLQKKLDQMVPQGAEIVGTSLFFKELDEAMLNIIFESMENSPLPMAMAQIWMLNGRMNRVSADETAFAVRDARFLVLFDGEIVSGDPVGSQEWMDSVYNQLLPYSYQKTSYLNGVKLGEEITRNTYGDNYFKLAKIKRVYDPENLFCYNHNIAPE</sequence>
<name>A0A1H0Z6L4_9BACI</name>
<evidence type="ECO:0000313" key="7">
    <source>
        <dbReference type="EMBL" id="SDQ22771.1"/>
    </source>
</evidence>
<proteinExistence type="inferred from homology"/>
<feature type="domain" description="FAD-binding PCMH-type" evidence="6">
    <location>
        <begin position="32"/>
        <end position="202"/>
    </location>
</feature>
<dbReference type="InterPro" id="IPR016169">
    <property type="entry name" value="FAD-bd_PCMH_sub2"/>
</dbReference>
<evidence type="ECO:0000313" key="8">
    <source>
        <dbReference type="Proteomes" id="UP000199444"/>
    </source>
</evidence>
<keyword evidence="4" id="KW-0274">FAD</keyword>
<dbReference type="Gene3D" id="3.30.43.10">
    <property type="entry name" value="Uridine Diphospho-n-acetylenolpyruvylglucosamine Reductase, domain 2"/>
    <property type="match status" value="1"/>
</dbReference>
<evidence type="ECO:0000256" key="3">
    <source>
        <dbReference type="ARBA" id="ARBA00022630"/>
    </source>
</evidence>
<evidence type="ECO:0000256" key="1">
    <source>
        <dbReference type="ARBA" id="ARBA00001974"/>
    </source>
</evidence>
<keyword evidence="5" id="KW-0560">Oxidoreductase</keyword>
<dbReference type="EMBL" id="FNKD01000001">
    <property type="protein sequence ID" value="SDQ22771.1"/>
    <property type="molecule type" value="Genomic_DNA"/>
</dbReference>
<dbReference type="RefSeq" id="WP_092491871.1">
    <property type="nucleotide sequence ID" value="NZ_FNKD01000001.1"/>
</dbReference>
<keyword evidence="8" id="KW-1185">Reference proteome</keyword>
<evidence type="ECO:0000256" key="4">
    <source>
        <dbReference type="ARBA" id="ARBA00022827"/>
    </source>
</evidence>
<dbReference type="GO" id="GO:0016491">
    <property type="term" value="F:oxidoreductase activity"/>
    <property type="evidence" value="ECO:0007669"/>
    <property type="project" value="UniProtKB-KW"/>
</dbReference>
<dbReference type="AlphaFoldDB" id="A0A1H0Z6L4"/>
<comment type="cofactor">
    <cofactor evidence="1">
        <name>FAD</name>
        <dbReference type="ChEBI" id="CHEBI:57692"/>
    </cofactor>
</comment>
<dbReference type="Pfam" id="PF01565">
    <property type="entry name" value="FAD_binding_4"/>
    <property type="match status" value="1"/>
</dbReference>
<dbReference type="GO" id="GO:0071949">
    <property type="term" value="F:FAD binding"/>
    <property type="evidence" value="ECO:0007669"/>
    <property type="project" value="InterPro"/>
</dbReference>
<dbReference type="InterPro" id="IPR012951">
    <property type="entry name" value="BBE"/>
</dbReference>
<dbReference type="Pfam" id="PF08031">
    <property type="entry name" value="BBE"/>
    <property type="match status" value="1"/>
</dbReference>
<dbReference type="InterPro" id="IPR036318">
    <property type="entry name" value="FAD-bd_PCMH-like_sf"/>
</dbReference>
<dbReference type="InterPro" id="IPR016167">
    <property type="entry name" value="FAD-bd_PCMH_sub1"/>
</dbReference>
<dbReference type="InterPro" id="IPR006094">
    <property type="entry name" value="Oxid_FAD_bind_N"/>
</dbReference>
<dbReference type="PROSITE" id="PS00862">
    <property type="entry name" value="OX2_COVAL_FAD"/>
    <property type="match status" value="1"/>
</dbReference>
<dbReference type="SUPFAM" id="SSF56176">
    <property type="entry name" value="FAD-binding/transporter-associated domain-like"/>
    <property type="match status" value="1"/>
</dbReference>
<reference evidence="7 8" key="1">
    <citation type="submission" date="2016-10" db="EMBL/GenBank/DDBJ databases">
        <authorList>
            <person name="de Groot N.N."/>
        </authorList>
    </citation>
    <scope>NUCLEOTIDE SEQUENCE [LARGE SCALE GENOMIC DNA]</scope>
    <source>
        <strain evidence="7 8">CGMCC 1.10449</strain>
    </source>
</reference>
<dbReference type="PANTHER" id="PTHR42973:SF39">
    <property type="entry name" value="FAD-BINDING PCMH-TYPE DOMAIN-CONTAINING PROTEIN"/>
    <property type="match status" value="1"/>
</dbReference>
<dbReference type="InterPro" id="IPR006093">
    <property type="entry name" value="Oxy_OxRdtase_FAD_BS"/>
</dbReference>
<dbReference type="InterPro" id="IPR050416">
    <property type="entry name" value="FAD-linked_Oxidoreductase"/>
</dbReference>
<dbReference type="Gene3D" id="3.40.462.20">
    <property type="match status" value="1"/>
</dbReference>
<gene>
    <name evidence="7" type="ORF">SAMN05216231_1042</name>
</gene>